<dbReference type="Pfam" id="PF13656">
    <property type="entry name" value="RNA_pol_L_2"/>
    <property type="match status" value="1"/>
</dbReference>
<dbReference type="InterPro" id="IPR036428">
    <property type="entry name" value="PCD_sf"/>
</dbReference>
<dbReference type="GO" id="GO:0006351">
    <property type="term" value="P:DNA-templated transcription"/>
    <property type="evidence" value="ECO:0007669"/>
    <property type="project" value="InterPro"/>
</dbReference>
<comment type="subcellular location">
    <subcellularLocation>
        <location evidence="2">Nucleus</location>
    </subcellularLocation>
</comment>
<evidence type="ECO:0000259" key="12">
    <source>
        <dbReference type="Pfam" id="PF13656"/>
    </source>
</evidence>
<dbReference type="GO" id="GO:0006729">
    <property type="term" value="P:tetrahydrobiopterin biosynthetic process"/>
    <property type="evidence" value="ECO:0007669"/>
    <property type="project" value="InterPro"/>
</dbReference>
<dbReference type="InterPro" id="IPR036603">
    <property type="entry name" value="RBP11-like"/>
</dbReference>
<dbReference type="Gene3D" id="3.30.1360.10">
    <property type="entry name" value="RNA polymerase, RBP11-like subunit"/>
    <property type="match status" value="1"/>
</dbReference>
<dbReference type="EMBL" id="CAIX01000037">
    <property type="protein sequence ID" value="CCI42655.1"/>
    <property type="molecule type" value="Genomic_DNA"/>
</dbReference>
<evidence type="ECO:0000256" key="10">
    <source>
        <dbReference type="ARBA" id="ARBA00025751"/>
    </source>
</evidence>
<keyword evidence="8" id="KW-0456">Lyase</keyword>
<evidence type="ECO:0000256" key="11">
    <source>
        <dbReference type="ARBA" id="ARBA00030497"/>
    </source>
</evidence>
<dbReference type="Pfam" id="PF01329">
    <property type="entry name" value="Pterin_4a"/>
    <property type="match status" value="1"/>
</dbReference>
<proteinExistence type="inferred from homology"/>
<dbReference type="GO" id="GO:0005634">
    <property type="term" value="C:nucleus"/>
    <property type="evidence" value="ECO:0007669"/>
    <property type="project" value="UniProtKB-SubCell"/>
</dbReference>
<keyword evidence="7" id="KW-0804">Transcription</keyword>
<keyword evidence="6" id="KW-0240">DNA-directed RNA polymerase</keyword>
<dbReference type="CDD" id="cd07029">
    <property type="entry name" value="RNAP_I_III_AC19"/>
    <property type="match status" value="1"/>
</dbReference>
<dbReference type="InterPro" id="IPR008193">
    <property type="entry name" value="RNA_pol_Rpb11_13-16kDa_CS"/>
</dbReference>
<dbReference type="AlphaFoldDB" id="A0A024G7W0"/>
<dbReference type="InParanoid" id="A0A024G7W0"/>
<evidence type="ECO:0000256" key="6">
    <source>
        <dbReference type="ARBA" id="ARBA00022478"/>
    </source>
</evidence>
<evidence type="ECO:0000313" key="13">
    <source>
        <dbReference type="EMBL" id="CCI42655.1"/>
    </source>
</evidence>
<dbReference type="Gene3D" id="3.30.1360.20">
    <property type="entry name" value="Transcriptional coactivator/pterin dehydratase"/>
    <property type="match status" value="1"/>
</dbReference>
<dbReference type="HAMAP" id="MF_00261">
    <property type="entry name" value="RNApol_arch_Rpo11"/>
    <property type="match status" value="1"/>
</dbReference>
<dbReference type="InterPro" id="IPR022905">
    <property type="entry name" value="Rpo11-like"/>
</dbReference>
<dbReference type="GO" id="GO:0000428">
    <property type="term" value="C:DNA-directed RNA polymerase complex"/>
    <property type="evidence" value="ECO:0007669"/>
    <property type="project" value="UniProtKB-KW"/>
</dbReference>
<dbReference type="STRING" id="65357.A0A024G7W0"/>
<dbReference type="InterPro" id="IPR001533">
    <property type="entry name" value="Pterin_deHydtase"/>
</dbReference>
<dbReference type="GO" id="GO:0003899">
    <property type="term" value="F:DNA-directed RNA polymerase activity"/>
    <property type="evidence" value="ECO:0007669"/>
    <property type="project" value="InterPro"/>
</dbReference>
<evidence type="ECO:0000256" key="9">
    <source>
        <dbReference type="ARBA" id="ARBA00023242"/>
    </source>
</evidence>
<evidence type="ECO:0000256" key="8">
    <source>
        <dbReference type="ARBA" id="ARBA00023239"/>
    </source>
</evidence>
<reference evidence="13 14" key="1">
    <citation type="submission" date="2012-05" db="EMBL/GenBank/DDBJ databases">
        <title>Recombination and specialization in a pathogen metapopulation.</title>
        <authorList>
            <person name="Gardiner A."/>
            <person name="Kemen E."/>
            <person name="Schultz-Larsen T."/>
            <person name="MacLean D."/>
            <person name="Van Oosterhout C."/>
            <person name="Jones J.D.G."/>
        </authorList>
    </citation>
    <scope>NUCLEOTIDE SEQUENCE [LARGE SCALE GENOMIC DNA]</scope>
    <source>
        <strain evidence="13 14">Ac Nc2</strain>
    </source>
</reference>
<dbReference type="PANTHER" id="PTHR12599">
    <property type="entry name" value="PTERIN-4-ALPHA-CARBINOLAMINE DEHYDRATASE"/>
    <property type="match status" value="1"/>
</dbReference>
<dbReference type="PANTHER" id="PTHR12599:SF0">
    <property type="entry name" value="PTERIN-4-ALPHA-CARBINOLAMINE DEHYDRATASE"/>
    <property type="match status" value="1"/>
</dbReference>
<dbReference type="InterPro" id="IPR009025">
    <property type="entry name" value="RBP11-like_dimer"/>
</dbReference>
<organism evidence="13 14">
    <name type="scientific">Albugo candida</name>
    <dbReference type="NCBI Taxonomy" id="65357"/>
    <lineage>
        <taxon>Eukaryota</taxon>
        <taxon>Sar</taxon>
        <taxon>Stramenopiles</taxon>
        <taxon>Oomycota</taxon>
        <taxon>Peronosporomycetes</taxon>
        <taxon>Albuginales</taxon>
        <taxon>Albuginaceae</taxon>
        <taxon>Albugo</taxon>
    </lineage>
</organism>
<gene>
    <name evidence="13" type="ORF">BN9_034390</name>
</gene>
<dbReference type="NCBIfam" id="NF002018">
    <property type="entry name" value="PRK00823.1-3"/>
    <property type="match status" value="1"/>
</dbReference>
<dbReference type="SUPFAM" id="SSF55257">
    <property type="entry name" value="RBP11-like subunits of RNA polymerase"/>
    <property type="match status" value="1"/>
</dbReference>
<dbReference type="FunFam" id="3.30.1360.10:FF:000006">
    <property type="entry name" value="DNA-directed RNA polymerases I and III subunit RPAC2"/>
    <property type="match status" value="1"/>
</dbReference>
<dbReference type="CDD" id="cd00914">
    <property type="entry name" value="PCD_DCoH_subfamily_b"/>
    <property type="match status" value="1"/>
</dbReference>
<name>A0A024G7W0_9STRA</name>
<evidence type="ECO:0000256" key="5">
    <source>
        <dbReference type="ARBA" id="ARBA00022079"/>
    </source>
</evidence>
<feature type="domain" description="DNA-directed RNA polymerase RBP11-like dimerisation" evidence="12">
    <location>
        <begin position="20"/>
        <end position="90"/>
    </location>
</feature>
<evidence type="ECO:0000256" key="4">
    <source>
        <dbReference type="ARBA" id="ARBA00013252"/>
    </source>
</evidence>
<evidence type="ECO:0000256" key="3">
    <source>
        <dbReference type="ARBA" id="ARBA00006472"/>
    </source>
</evidence>
<comment type="catalytic activity">
    <reaction evidence="1">
        <text>(4aS,6R)-4a-hydroxy-L-erythro-5,6,7,8-tetrahydrobiopterin = (6R)-L-erythro-6,7-dihydrobiopterin + H2O</text>
        <dbReference type="Rhea" id="RHEA:11920"/>
        <dbReference type="ChEBI" id="CHEBI:15377"/>
        <dbReference type="ChEBI" id="CHEBI:15642"/>
        <dbReference type="ChEBI" id="CHEBI:43120"/>
        <dbReference type="EC" id="4.2.1.96"/>
    </reaction>
</comment>
<protein>
    <recommendedName>
        <fullName evidence="5">DNA-directed RNA polymerases I and III subunit RPAC2</fullName>
        <ecNumber evidence="4">4.2.1.96</ecNumber>
    </recommendedName>
    <alternativeName>
        <fullName evidence="11">4-alpha-hydroxy-tetrahydropterin dehydratase</fullName>
    </alternativeName>
</protein>
<dbReference type="GO" id="GO:0003677">
    <property type="term" value="F:DNA binding"/>
    <property type="evidence" value="ECO:0007669"/>
    <property type="project" value="InterPro"/>
</dbReference>
<dbReference type="HAMAP" id="MF_00434">
    <property type="entry name" value="Pterin_4_alpha"/>
    <property type="match status" value="1"/>
</dbReference>
<dbReference type="SUPFAM" id="SSF55248">
    <property type="entry name" value="PCD-like"/>
    <property type="match status" value="1"/>
</dbReference>
<dbReference type="OrthoDB" id="510325at2759"/>
<evidence type="ECO:0000313" key="14">
    <source>
        <dbReference type="Proteomes" id="UP000053237"/>
    </source>
</evidence>
<comment type="similarity">
    <text evidence="3">Belongs to the pterin-4-alpha-carbinolamine dehydratase family.</text>
</comment>
<dbReference type="PROSITE" id="PS01154">
    <property type="entry name" value="RNA_POL_L_13KD"/>
    <property type="match status" value="1"/>
</dbReference>
<dbReference type="EC" id="4.2.1.96" evidence="4"/>
<keyword evidence="9" id="KW-0539">Nucleus</keyword>
<dbReference type="Proteomes" id="UP000053237">
    <property type="component" value="Unassembled WGS sequence"/>
</dbReference>
<evidence type="ECO:0000256" key="2">
    <source>
        <dbReference type="ARBA" id="ARBA00004123"/>
    </source>
</evidence>
<dbReference type="GO" id="GO:0008124">
    <property type="term" value="F:4-alpha-hydroxytetrahydrobiopterin dehydratase activity"/>
    <property type="evidence" value="ECO:0007669"/>
    <property type="project" value="UniProtKB-EC"/>
</dbReference>
<comment type="caution">
    <text evidence="13">The sequence shown here is derived from an EMBL/GenBank/DDBJ whole genome shotgun (WGS) entry which is preliminary data.</text>
</comment>
<sequence length="227" mass="26579">MAEAPKKLDVYSTTSEASKTYVFHDEDHTLGNALRYILMRNPQVEFCGYTIPHPSEPKMHLRLQTQKDVSSDEMLREGLQDLYKLSSHLNELYWKELNLLNFVFYPISIRNMLRQKHRSFNVTRVLVRRISTKSVRLTDAEIEQTIAKLTSWSLNTSHDAIHRTFLFKDFNEAWGFMTRSALVAEKINHHPEWFNVYNRVLVTLTTHDCNGLSKKDIMLAQAMNQFA</sequence>
<evidence type="ECO:0000256" key="7">
    <source>
        <dbReference type="ARBA" id="ARBA00023163"/>
    </source>
</evidence>
<dbReference type="InterPro" id="IPR033898">
    <property type="entry name" value="RNAP_AC19"/>
</dbReference>
<accession>A0A024G7W0</accession>
<comment type="similarity">
    <text evidence="10">Belongs to the archaeal Rpo11/eukaryotic RPB11/RPC19 RNA polymerase subunit family.</text>
</comment>
<keyword evidence="14" id="KW-1185">Reference proteome</keyword>
<dbReference type="GO" id="GO:0046983">
    <property type="term" value="F:protein dimerization activity"/>
    <property type="evidence" value="ECO:0007669"/>
    <property type="project" value="InterPro"/>
</dbReference>
<evidence type="ECO:0000256" key="1">
    <source>
        <dbReference type="ARBA" id="ARBA00001554"/>
    </source>
</evidence>